<protein>
    <submittedName>
        <fullName evidence="2">Helix-turn-helix domain-containing protein</fullName>
    </submittedName>
</protein>
<dbReference type="InterPro" id="IPR036390">
    <property type="entry name" value="WH_DNA-bd_sf"/>
</dbReference>
<evidence type="ECO:0000313" key="3">
    <source>
        <dbReference type="Proteomes" id="UP000674234"/>
    </source>
</evidence>
<dbReference type="Proteomes" id="UP000674234">
    <property type="component" value="Unassembled WGS sequence"/>
</dbReference>
<keyword evidence="3" id="KW-1185">Reference proteome</keyword>
<dbReference type="Gene3D" id="1.10.10.10">
    <property type="entry name" value="Winged helix-like DNA-binding domain superfamily/Winged helix DNA-binding domain"/>
    <property type="match status" value="1"/>
</dbReference>
<comment type="caution">
    <text evidence="2">The sequence shown here is derived from an EMBL/GenBank/DDBJ whole genome shotgun (WGS) entry which is preliminary data.</text>
</comment>
<dbReference type="EMBL" id="JAFCNB010000008">
    <property type="protein sequence ID" value="MBP2705494.1"/>
    <property type="molecule type" value="Genomic_DNA"/>
</dbReference>
<sequence length="270" mass="28389">MTIDPAISAVAALDDELRRGMYVHIRRARRPVTRDEAAAAVGISRKLAAFHLDKLVDAGLLRARYEAVGGVRKAGRTPKVYEPADTDFRVTIPERRHELLADILMDAVLSEGEGGRAGEGGNTGRAEGAGGNAGRGENAGENARQAAVRVAGRRGVELGAAERAQARPGRLGAERALTLTEGVLARHGFEPIRVSPTCVRLGNCPFHPLAARAPELVCGINLAFLDGLLAGLLDVPRVGGPDGVPDAPARAVLAPRPGECCVELRSSRES</sequence>
<dbReference type="SUPFAM" id="SSF46785">
    <property type="entry name" value="Winged helix' DNA-binding domain"/>
    <property type="match status" value="1"/>
</dbReference>
<name>A0A941AR40_9ACTN</name>
<feature type="compositionally biased region" description="Gly residues" evidence="1">
    <location>
        <begin position="115"/>
        <end position="134"/>
    </location>
</feature>
<organism evidence="2 3">
    <name type="scientific">Microbispora oryzae</name>
    <dbReference type="NCBI Taxonomy" id="2806554"/>
    <lineage>
        <taxon>Bacteria</taxon>
        <taxon>Bacillati</taxon>
        <taxon>Actinomycetota</taxon>
        <taxon>Actinomycetes</taxon>
        <taxon>Streptosporangiales</taxon>
        <taxon>Streptosporangiaceae</taxon>
        <taxon>Microbispora</taxon>
    </lineage>
</organism>
<feature type="region of interest" description="Disordered" evidence="1">
    <location>
        <begin position="113"/>
        <end position="144"/>
    </location>
</feature>
<feature type="compositionally biased region" description="Low complexity" evidence="1">
    <location>
        <begin position="135"/>
        <end position="144"/>
    </location>
</feature>
<accession>A0A941AR40</accession>
<reference evidence="2" key="1">
    <citation type="submission" date="2021-02" db="EMBL/GenBank/DDBJ databases">
        <title>Draft genome sequence of Microbispora sp. RL4-1S isolated from rice leaves in Thailand.</title>
        <authorList>
            <person name="Muangham S."/>
            <person name="Duangmal K."/>
        </authorList>
    </citation>
    <scope>NUCLEOTIDE SEQUENCE</scope>
    <source>
        <strain evidence="2">RL4-1S</strain>
    </source>
</reference>
<dbReference type="AlphaFoldDB" id="A0A941AR40"/>
<gene>
    <name evidence="2" type="ORF">JOL79_16910</name>
</gene>
<evidence type="ECO:0000256" key="1">
    <source>
        <dbReference type="SAM" id="MobiDB-lite"/>
    </source>
</evidence>
<dbReference type="InterPro" id="IPR011991">
    <property type="entry name" value="ArsR-like_HTH"/>
</dbReference>
<evidence type="ECO:0000313" key="2">
    <source>
        <dbReference type="EMBL" id="MBP2705494.1"/>
    </source>
</evidence>
<dbReference type="InterPro" id="IPR036388">
    <property type="entry name" value="WH-like_DNA-bd_sf"/>
</dbReference>
<proteinExistence type="predicted"/>
<dbReference type="RefSeq" id="WP_210156776.1">
    <property type="nucleotide sequence ID" value="NZ_JAFCNB010000008.1"/>
</dbReference>
<dbReference type="CDD" id="cd00090">
    <property type="entry name" value="HTH_ARSR"/>
    <property type="match status" value="1"/>
</dbReference>